<dbReference type="InterPro" id="IPR005492">
    <property type="entry name" value="EPTP"/>
</dbReference>
<evidence type="ECO:0000313" key="3">
    <source>
        <dbReference type="Ensembl" id="ENSHHUP00000016077.1"/>
    </source>
</evidence>
<dbReference type="PROSITE" id="PS50912">
    <property type="entry name" value="EAR"/>
    <property type="match status" value="2"/>
</dbReference>
<dbReference type="GeneTree" id="ENSGT00510000047718"/>
<reference evidence="4" key="1">
    <citation type="submission" date="2018-06" db="EMBL/GenBank/DDBJ databases">
        <title>Genome assembly of Danube salmon.</title>
        <authorList>
            <person name="Macqueen D.J."/>
            <person name="Gundappa M.K."/>
        </authorList>
    </citation>
    <scope>NUCLEOTIDE SEQUENCE [LARGE SCALE GENOMIC DNA]</scope>
</reference>
<evidence type="ECO:0000313" key="4">
    <source>
        <dbReference type="Proteomes" id="UP000314982"/>
    </source>
</evidence>
<keyword evidence="1" id="KW-0732">Signal</keyword>
<dbReference type="PANTHER" id="PTHR15261:SF6">
    <property type="entry name" value="THROMBOSPONDIN-TYPE LAMININ G DOMAIN AND EAR REPEAT-CONTAINING PROTEIN"/>
    <property type="match status" value="1"/>
</dbReference>
<dbReference type="AlphaFoldDB" id="A0A4W5KIC7"/>
<name>A0A4W5KIC7_9TELE</name>
<evidence type="ECO:0008006" key="5">
    <source>
        <dbReference type="Google" id="ProtNLM"/>
    </source>
</evidence>
<protein>
    <recommendedName>
        <fullName evidence="5">Dipeptidylpeptidase IV N-terminal domain-containing protein</fullName>
    </recommendedName>
</protein>
<dbReference type="GO" id="GO:0007165">
    <property type="term" value="P:signal transduction"/>
    <property type="evidence" value="ECO:0007669"/>
    <property type="project" value="TreeGrafter"/>
</dbReference>
<reference evidence="3" key="2">
    <citation type="submission" date="2025-08" db="UniProtKB">
        <authorList>
            <consortium name="Ensembl"/>
        </authorList>
    </citation>
    <scope>IDENTIFICATION</scope>
</reference>
<dbReference type="Ensembl" id="ENSHHUT00000016641.1">
    <property type="protein sequence ID" value="ENSHHUP00000016077.1"/>
    <property type="gene ID" value="ENSHHUG00000009995.1"/>
</dbReference>
<evidence type="ECO:0000256" key="1">
    <source>
        <dbReference type="ARBA" id="ARBA00022729"/>
    </source>
</evidence>
<dbReference type="Pfam" id="PF03736">
    <property type="entry name" value="EPTP"/>
    <property type="match status" value="2"/>
</dbReference>
<dbReference type="PANTHER" id="PTHR15261">
    <property type="entry name" value="THROMBOSPONDIN-TYPE LAMININ G DOMAIN AND EAR REPEAT-CONTAINING"/>
    <property type="match status" value="1"/>
</dbReference>
<accession>A0A4W5KIC7</accession>
<reference evidence="3" key="3">
    <citation type="submission" date="2025-09" db="UniProtKB">
        <authorList>
            <consortium name="Ensembl"/>
        </authorList>
    </citation>
    <scope>IDENTIFICATION</scope>
</reference>
<organism evidence="3 4">
    <name type="scientific">Hucho hucho</name>
    <name type="common">huchen</name>
    <dbReference type="NCBI Taxonomy" id="62062"/>
    <lineage>
        <taxon>Eukaryota</taxon>
        <taxon>Metazoa</taxon>
        <taxon>Chordata</taxon>
        <taxon>Craniata</taxon>
        <taxon>Vertebrata</taxon>
        <taxon>Euteleostomi</taxon>
        <taxon>Actinopterygii</taxon>
        <taxon>Neopterygii</taxon>
        <taxon>Teleostei</taxon>
        <taxon>Protacanthopterygii</taxon>
        <taxon>Salmoniformes</taxon>
        <taxon>Salmonidae</taxon>
        <taxon>Salmoninae</taxon>
        <taxon>Hucho</taxon>
    </lineage>
</organism>
<keyword evidence="4" id="KW-1185">Reference proteome</keyword>
<sequence>LPSLSHPLPSFPLPSFPLSVSPLSAVDWEFFTVGEESYLVVANSFDGKSLSLNSIIYRWQGYEGFVPIHRLPTIGCSDWVFFTSGEESYLIYSSATAPLAKVFRLKTH</sequence>
<dbReference type="Proteomes" id="UP000314982">
    <property type="component" value="Unassembled WGS sequence"/>
</dbReference>
<proteinExistence type="predicted"/>
<keyword evidence="2" id="KW-0677">Repeat</keyword>
<evidence type="ECO:0000256" key="2">
    <source>
        <dbReference type="ARBA" id="ARBA00022737"/>
    </source>
</evidence>
<dbReference type="InterPro" id="IPR009039">
    <property type="entry name" value="EAR"/>
</dbReference>
<dbReference type="STRING" id="62062.ENSHHUP00000016077"/>